<protein>
    <submittedName>
        <fullName evidence="2">Uncharacterized protein</fullName>
    </submittedName>
</protein>
<feature type="region of interest" description="Disordered" evidence="1">
    <location>
        <begin position="1"/>
        <end position="80"/>
    </location>
</feature>
<sequence>MSEEAKEKSTGKLAHRKKKGKKSPIPSTSAATSTSTSSSAPGTSANPAAAADGDTIFSNTEPVDPLDESFQLGKSSRSSD</sequence>
<evidence type="ECO:0000313" key="2">
    <source>
        <dbReference type="EMBL" id="KAK6328638.1"/>
    </source>
</evidence>
<dbReference type="AlphaFoldDB" id="A0AAN8R910"/>
<dbReference type="EMBL" id="JAGTTL010000001">
    <property type="protein sequence ID" value="KAK6328638.1"/>
    <property type="molecule type" value="Genomic_DNA"/>
</dbReference>
<dbReference type="Proteomes" id="UP001356427">
    <property type="component" value="Unassembled WGS sequence"/>
</dbReference>
<feature type="compositionally biased region" description="Low complexity" evidence="1">
    <location>
        <begin position="23"/>
        <end position="51"/>
    </location>
</feature>
<accession>A0AAN8R910</accession>
<feature type="compositionally biased region" description="Basic residues" evidence="1">
    <location>
        <begin position="13"/>
        <end position="22"/>
    </location>
</feature>
<feature type="compositionally biased region" description="Basic and acidic residues" evidence="1">
    <location>
        <begin position="1"/>
        <end position="10"/>
    </location>
</feature>
<name>A0AAN8R910_9TELE</name>
<proteinExistence type="predicted"/>
<organism evidence="2 3">
    <name type="scientific">Coregonus suidteri</name>
    <dbReference type="NCBI Taxonomy" id="861788"/>
    <lineage>
        <taxon>Eukaryota</taxon>
        <taxon>Metazoa</taxon>
        <taxon>Chordata</taxon>
        <taxon>Craniata</taxon>
        <taxon>Vertebrata</taxon>
        <taxon>Euteleostomi</taxon>
        <taxon>Actinopterygii</taxon>
        <taxon>Neopterygii</taxon>
        <taxon>Teleostei</taxon>
        <taxon>Protacanthopterygii</taxon>
        <taxon>Salmoniformes</taxon>
        <taxon>Salmonidae</taxon>
        <taxon>Coregoninae</taxon>
        <taxon>Coregonus</taxon>
    </lineage>
</organism>
<reference evidence="2 3" key="1">
    <citation type="submission" date="2021-04" db="EMBL/GenBank/DDBJ databases">
        <authorList>
            <person name="De Guttry C."/>
            <person name="Zahm M."/>
            <person name="Klopp C."/>
            <person name="Cabau C."/>
            <person name="Louis A."/>
            <person name="Berthelot C."/>
            <person name="Parey E."/>
            <person name="Roest Crollius H."/>
            <person name="Montfort J."/>
            <person name="Robinson-Rechavi M."/>
            <person name="Bucao C."/>
            <person name="Bouchez O."/>
            <person name="Gislard M."/>
            <person name="Lluch J."/>
            <person name="Milhes M."/>
            <person name="Lampietro C."/>
            <person name="Lopez Roques C."/>
            <person name="Donnadieu C."/>
            <person name="Braasch I."/>
            <person name="Desvignes T."/>
            <person name="Postlethwait J."/>
            <person name="Bobe J."/>
            <person name="Wedekind C."/>
            <person name="Guiguen Y."/>
        </authorList>
    </citation>
    <scope>NUCLEOTIDE SEQUENCE [LARGE SCALE GENOMIC DNA]</scope>
    <source>
        <strain evidence="2">Cs_M1</strain>
        <tissue evidence="2">Blood</tissue>
    </source>
</reference>
<evidence type="ECO:0000313" key="3">
    <source>
        <dbReference type="Proteomes" id="UP001356427"/>
    </source>
</evidence>
<comment type="caution">
    <text evidence="2">The sequence shown here is derived from an EMBL/GenBank/DDBJ whole genome shotgun (WGS) entry which is preliminary data.</text>
</comment>
<gene>
    <name evidence="2" type="ORF">J4Q44_G00006160</name>
</gene>
<keyword evidence="3" id="KW-1185">Reference proteome</keyword>
<evidence type="ECO:0000256" key="1">
    <source>
        <dbReference type="SAM" id="MobiDB-lite"/>
    </source>
</evidence>